<feature type="domain" description="Putative adhesin Stv" evidence="3">
    <location>
        <begin position="1268"/>
        <end position="1371"/>
    </location>
</feature>
<feature type="domain" description="Teneurin-like YD-shell" evidence="4">
    <location>
        <begin position="867"/>
        <end position="1068"/>
    </location>
</feature>
<keyword evidence="6" id="KW-1185">Reference proteome</keyword>
<dbReference type="PANTHER" id="PTHR32305:SF17">
    <property type="entry name" value="TRNA NUCLEASE WAPA"/>
    <property type="match status" value="1"/>
</dbReference>
<organism evidence="5 6">
    <name type="scientific">Tessaracoccus defluvii</name>
    <dbReference type="NCBI Taxonomy" id="1285901"/>
    <lineage>
        <taxon>Bacteria</taxon>
        <taxon>Bacillati</taxon>
        <taxon>Actinomycetota</taxon>
        <taxon>Actinomycetes</taxon>
        <taxon>Propionibacteriales</taxon>
        <taxon>Propionibacteriaceae</taxon>
        <taxon>Tessaracoccus</taxon>
    </lineage>
</organism>
<evidence type="ECO:0000313" key="6">
    <source>
        <dbReference type="Proteomes" id="UP000516117"/>
    </source>
</evidence>
<dbReference type="RefSeq" id="WP_187721095.1">
    <property type="nucleotide sequence ID" value="NZ_CP060789.1"/>
</dbReference>
<dbReference type="Pfam" id="PF05593">
    <property type="entry name" value="RHS_repeat"/>
    <property type="match status" value="1"/>
</dbReference>
<dbReference type="InterPro" id="IPR049002">
    <property type="entry name" value="Stv"/>
</dbReference>
<evidence type="ECO:0000259" key="3">
    <source>
        <dbReference type="Pfam" id="PF21527"/>
    </source>
</evidence>
<proteinExistence type="predicted"/>
<feature type="region of interest" description="Disordered" evidence="2">
    <location>
        <begin position="1232"/>
        <end position="1254"/>
    </location>
</feature>
<dbReference type="Pfam" id="PF25023">
    <property type="entry name" value="TEN_YD-shell"/>
    <property type="match status" value="1"/>
</dbReference>
<evidence type="ECO:0000259" key="4">
    <source>
        <dbReference type="Pfam" id="PF25023"/>
    </source>
</evidence>
<sequence length="1380" mass="144386">METRTGDPTVNTVNGADKQTLTKTWYFRGMHGDQLPSGSRSVTVTNSLGESATDYEYLNGQVYETQTFDGATLLSKSLSEFLKVATTATHARTGLPAAEAVVTVSPRNRSISTIAAGGTHAVTTATRFDSLGRALAVTESADGKPSVCTTTSYATNPTRNILLLPAEQNRYAGACPGSGAPTGELLDSQRYFYDGSTTLGAVPGAGNMTQGSSAVTNTAGTVEYATTKNTFDAYGRAVSATEYTGPADTVGRTFTTSFTPASGVATSMKTTNPLGQSQTQILDLRGRPTKVTTVAGMVTEVEYDALGRIVAVWEPGFPRSGPATTKHTYAVSPNGVDAITTQQAVSDGSAITYTTTIQLFDKFAQLVQTQSDAAGGGRVIDDVAYDSHGWAVKTNNHWYALGAPAASLVTTADSTIDSRTVAKYDQAGRPVETISYRGLVESRRSKTIYGGDRITQIPPAGGTTTQAVFDSLGNTVELRLYKTAPTVSGSTVTGGTFTSTKYEHDHDGQMVKLTDASGAVWTSSYDLAGRLISSSDPDAGTSTFAYNHTGELLSTTDARGGAGAVVYGYDVLGRKTSVRSGSPLVLQGEWTYDTLKPGLPTLAKTYLRGNQANVLVEEVTGYNGFGLPTGTKTTVPASEGALAGSYATTVSYTPTGSIKTATLPAAGGLAAETLTYGYDAQGLATTMTGANQYVTETVYNPFGQTTQVTGREGGTLVWSTTQDPETLQVTSSTLSAASAQPQVARHAYTYDQAGKITRIDSGLHYAASGQPNVRTVCYKFDPLQRLTDAWTATDQCQTAPTATANSQVGGVMPLWQSWTFDDVGNRLTSKVNKVVAASALVPSSSTYAYGTAGHAHALTSHATVTGTMTKTASYTYDAAGNTVSRTVAGSTQTNVWNPDGSLASVSAGSQVSRFVYSAAGSEVLRTDPTGTTLFLPGMDLVLSGSTVKATRYYSYDGQTIAQRSPDGVRAFFSDQVGTSHTAIDWGNLATVTRRVSDPYGIEVAMAKGPWVNGRGFLDQPVDSSTGLVDMGVRKYDPQTGRFISVDPVLDPSNPLSLNGYSYTNGDPVNDADPSGAWSWKSVLNAGKNFVAGAGKYVVQSAVEMGQLGATAALWVSGKKWSEASQTASRWANGAMNAYSRFEDRMGVNRNSAAYRAGYTTAMVVDTVSSLISPAKGALKLAAKLAVKGVTKAAVKQAAKSAVNSVKSTGAHAMRSVKASAAKSVTSVKSALKKSNPASVRGASVRSPRGSNGGQYAREVVQGGRADGQTVFAGHGEYRLGSGEVTVPEGTTIKFYAEDGEGIVDSVGLKVELGEELAHVEAVGPGGTVLNYTLMAPKDLKVASGSVLVEDATDLAELLKPGMGIVHWASCRKFGARRRRD</sequence>
<dbReference type="Gene3D" id="2.180.10.10">
    <property type="entry name" value="RHS repeat-associated core"/>
    <property type="match status" value="2"/>
</dbReference>
<dbReference type="NCBIfam" id="TIGR01643">
    <property type="entry name" value="YD_repeat_2x"/>
    <property type="match status" value="3"/>
</dbReference>
<dbReference type="InterPro" id="IPR006530">
    <property type="entry name" value="YD"/>
</dbReference>
<reference evidence="5 6" key="1">
    <citation type="submission" date="2020-08" db="EMBL/GenBank/DDBJ databases">
        <title>Genome sequence of Tessaracoccus defluvii JCM 17540T.</title>
        <authorList>
            <person name="Hyun D.-W."/>
            <person name="Bae J.-W."/>
        </authorList>
    </citation>
    <scope>NUCLEOTIDE SEQUENCE [LARGE SCALE GENOMIC DNA]</scope>
    <source>
        <strain evidence="5 6">JCM 17540</strain>
    </source>
</reference>
<keyword evidence="1" id="KW-0677">Repeat</keyword>
<evidence type="ECO:0000313" key="5">
    <source>
        <dbReference type="EMBL" id="QNP55975.1"/>
    </source>
</evidence>
<gene>
    <name evidence="5" type="ORF">H9L22_00025</name>
</gene>
<dbReference type="InterPro" id="IPR056823">
    <property type="entry name" value="TEN-like_YD-shell"/>
</dbReference>
<dbReference type="NCBIfam" id="TIGR03696">
    <property type="entry name" value="Rhs_assc_core"/>
    <property type="match status" value="1"/>
</dbReference>
<evidence type="ECO:0000256" key="2">
    <source>
        <dbReference type="SAM" id="MobiDB-lite"/>
    </source>
</evidence>
<dbReference type="InterPro" id="IPR031325">
    <property type="entry name" value="RHS_repeat"/>
</dbReference>
<accession>A0A7H0H609</accession>
<dbReference type="KEGG" id="tdf:H9L22_00025"/>
<dbReference type="Pfam" id="PF21527">
    <property type="entry name" value="Stv"/>
    <property type="match status" value="1"/>
</dbReference>
<dbReference type="EMBL" id="CP060789">
    <property type="protein sequence ID" value="QNP55975.1"/>
    <property type="molecule type" value="Genomic_DNA"/>
</dbReference>
<name>A0A7H0H609_9ACTN</name>
<dbReference type="InterPro" id="IPR050708">
    <property type="entry name" value="T6SS_VgrG/RHS"/>
</dbReference>
<dbReference type="PANTHER" id="PTHR32305">
    <property type="match status" value="1"/>
</dbReference>
<dbReference type="Proteomes" id="UP000516117">
    <property type="component" value="Chromosome"/>
</dbReference>
<evidence type="ECO:0000256" key="1">
    <source>
        <dbReference type="ARBA" id="ARBA00022737"/>
    </source>
</evidence>
<protein>
    <submittedName>
        <fullName evidence="5">RHS repeat-associated core domain-containing protein</fullName>
    </submittedName>
</protein>
<dbReference type="InterPro" id="IPR022385">
    <property type="entry name" value="Rhs_assc_core"/>
</dbReference>